<gene>
    <name evidence="2" type="ORF">GALMADRAFT_65876</name>
</gene>
<dbReference type="InterPro" id="IPR000772">
    <property type="entry name" value="Ricin_B_lectin"/>
</dbReference>
<evidence type="ECO:0000313" key="3">
    <source>
        <dbReference type="Proteomes" id="UP000027222"/>
    </source>
</evidence>
<accession>A0A067T5T3</accession>
<dbReference type="InterPro" id="IPR035992">
    <property type="entry name" value="Ricin_B-like_lectins"/>
</dbReference>
<feature type="domain" description="Ricin B lectin" evidence="1">
    <location>
        <begin position="2"/>
        <end position="138"/>
    </location>
</feature>
<dbReference type="SUPFAM" id="SSF50370">
    <property type="entry name" value="Ricin B-like lectins"/>
    <property type="match status" value="1"/>
</dbReference>
<evidence type="ECO:0000259" key="1">
    <source>
        <dbReference type="SMART" id="SM00458"/>
    </source>
</evidence>
<dbReference type="SMART" id="SM00458">
    <property type="entry name" value="RICIN"/>
    <property type="match status" value="1"/>
</dbReference>
<dbReference type="PROSITE" id="PS50231">
    <property type="entry name" value="RICIN_B_LECTIN"/>
    <property type="match status" value="1"/>
</dbReference>
<dbReference type="HOGENOM" id="CLU_095794_3_1_1"/>
<evidence type="ECO:0000313" key="2">
    <source>
        <dbReference type="EMBL" id="KDR77722.1"/>
    </source>
</evidence>
<proteinExistence type="predicted"/>
<sequence length="140" mass="15201">MAFNIHPNGDNTKCIGIVGGVYADGTAVDIYDCDHSNTQKWQSNGNVLTSVSPNGSQWCLDAGVRSNWASGVKMKIWQCIYTLPQQSWTPITASTAGSIKLTGSNFCLDLTDGRKVNRNILQIWECSGGNANQRWTVTSA</sequence>
<dbReference type="OrthoDB" id="6770063at2759"/>
<reference evidence="3" key="1">
    <citation type="journal article" date="2014" name="Proc. Natl. Acad. Sci. U.S.A.">
        <title>Extensive sampling of basidiomycete genomes demonstrates inadequacy of the white-rot/brown-rot paradigm for wood decay fungi.</title>
        <authorList>
            <person name="Riley R."/>
            <person name="Salamov A.A."/>
            <person name="Brown D.W."/>
            <person name="Nagy L.G."/>
            <person name="Floudas D."/>
            <person name="Held B.W."/>
            <person name="Levasseur A."/>
            <person name="Lombard V."/>
            <person name="Morin E."/>
            <person name="Otillar R."/>
            <person name="Lindquist E.A."/>
            <person name="Sun H."/>
            <person name="LaButti K.M."/>
            <person name="Schmutz J."/>
            <person name="Jabbour D."/>
            <person name="Luo H."/>
            <person name="Baker S.E."/>
            <person name="Pisabarro A.G."/>
            <person name="Walton J.D."/>
            <person name="Blanchette R.A."/>
            <person name="Henrissat B."/>
            <person name="Martin F."/>
            <person name="Cullen D."/>
            <person name="Hibbett D.S."/>
            <person name="Grigoriev I.V."/>
        </authorList>
    </citation>
    <scope>NUCLEOTIDE SEQUENCE [LARGE SCALE GENOMIC DNA]</scope>
    <source>
        <strain evidence="3">CBS 339.88</strain>
    </source>
</reference>
<dbReference type="EMBL" id="KL142376">
    <property type="protein sequence ID" value="KDR77722.1"/>
    <property type="molecule type" value="Genomic_DNA"/>
</dbReference>
<dbReference type="Proteomes" id="UP000027222">
    <property type="component" value="Unassembled WGS sequence"/>
</dbReference>
<dbReference type="AlphaFoldDB" id="A0A067T5T3"/>
<name>A0A067T5T3_GALM3</name>
<dbReference type="Pfam" id="PF00652">
    <property type="entry name" value="Ricin_B_lectin"/>
    <property type="match status" value="1"/>
</dbReference>
<organism evidence="2 3">
    <name type="scientific">Galerina marginata (strain CBS 339.88)</name>
    <dbReference type="NCBI Taxonomy" id="685588"/>
    <lineage>
        <taxon>Eukaryota</taxon>
        <taxon>Fungi</taxon>
        <taxon>Dikarya</taxon>
        <taxon>Basidiomycota</taxon>
        <taxon>Agaricomycotina</taxon>
        <taxon>Agaricomycetes</taxon>
        <taxon>Agaricomycetidae</taxon>
        <taxon>Agaricales</taxon>
        <taxon>Agaricineae</taxon>
        <taxon>Strophariaceae</taxon>
        <taxon>Galerina</taxon>
    </lineage>
</organism>
<dbReference type="Gene3D" id="2.80.10.50">
    <property type="match status" value="2"/>
</dbReference>
<keyword evidence="3" id="KW-1185">Reference proteome</keyword>
<dbReference type="CDD" id="cd00161">
    <property type="entry name" value="beta-trefoil_Ricin-like"/>
    <property type="match status" value="1"/>
</dbReference>
<protein>
    <recommendedName>
        <fullName evidence="1">Ricin B lectin domain-containing protein</fullName>
    </recommendedName>
</protein>